<dbReference type="InterPro" id="IPR007757">
    <property type="entry name" value="MT-A70-like"/>
</dbReference>
<dbReference type="Pfam" id="PF05063">
    <property type="entry name" value="MT-A70"/>
    <property type="match status" value="1"/>
</dbReference>
<evidence type="ECO:0000313" key="5">
    <source>
        <dbReference type="EMBL" id="QJH93403.1"/>
    </source>
</evidence>
<dbReference type="PANTHER" id="PTHR12829">
    <property type="entry name" value="N6-ADENOSINE-METHYLTRANSFERASE"/>
    <property type="match status" value="1"/>
</dbReference>
<dbReference type="GO" id="GO:0032259">
    <property type="term" value="P:methylation"/>
    <property type="evidence" value="ECO:0007669"/>
    <property type="project" value="UniProtKB-KW"/>
</dbReference>
<dbReference type="PANTHER" id="PTHR12829:SF7">
    <property type="entry name" value="N6-ADENOSINE-METHYLTRANSFERASE CATALYTIC SUBUNIT"/>
    <property type="match status" value="1"/>
</dbReference>
<keyword evidence="3" id="KW-0949">S-adenosyl-L-methionine</keyword>
<reference evidence="4" key="1">
    <citation type="submission" date="2020-03" db="EMBL/GenBank/DDBJ databases">
        <title>The deep terrestrial virosphere.</title>
        <authorList>
            <person name="Holmfeldt K."/>
            <person name="Nilsson E."/>
            <person name="Simone D."/>
            <person name="Lopez-Fernandez M."/>
            <person name="Wu X."/>
            <person name="de Brujin I."/>
            <person name="Lundin D."/>
            <person name="Andersson A."/>
            <person name="Bertilsson S."/>
            <person name="Dopson M."/>
        </authorList>
    </citation>
    <scope>NUCLEOTIDE SEQUENCE</scope>
    <source>
        <strain evidence="4">TM448A00064</strain>
        <strain evidence="5">TM448B00061</strain>
    </source>
</reference>
<evidence type="ECO:0000256" key="3">
    <source>
        <dbReference type="ARBA" id="ARBA00022691"/>
    </source>
</evidence>
<protein>
    <submittedName>
        <fullName evidence="4">Putative methyltransferase</fullName>
    </submittedName>
</protein>
<dbReference type="GO" id="GO:0008173">
    <property type="term" value="F:RNA methyltransferase activity"/>
    <property type="evidence" value="ECO:0007669"/>
    <property type="project" value="UniProtKB-ARBA"/>
</dbReference>
<accession>A0A6H1Z7I0</accession>
<sequence>MFKTISMDPPWPEFGGGKIKRGAQAHYGLIRTKEEILRVILQATSPCMVFDPIGRPMQTERGVWQPDPEGCLLWMWATRNHLPMAFWLIEALGFRYVTDFVWVKGGPLRQLIIEGGRLSQDSLKQLRGVVKLAKGGLGQWSTSQHEHLLMARIGKVDKPAPQDRMPSVIVAPREEHSVKPAVFYDWMEKLGPEGPRLEMFARGPQEGWTVWGDQA</sequence>
<keyword evidence="2 4" id="KW-0808">Transferase</keyword>
<evidence type="ECO:0000256" key="1">
    <source>
        <dbReference type="ARBA" id="ARBA00022603"/>
    </source>
</evidence>
<evidence type="ECO:0000313" key="4">
    <source>
        <dbReference type="EMBL" id="QJA43833.1"/>
    </source>
</evidence>
<organism evidence="4">
    <name type="scientific">viral metagenome</name>
    <dbReference type="NCBI Taxonomy" id="1070528"/>
    <lineage>
        <taxon>unclassified sequences</taxon>
        <taxon>metagenomes</taxon>
        <taxon>organismal metagenomes</taxon>
    </lineage>
</organism>
<dbReference type="AlphaFoldDB" id="A0A6H1Z7I0"/>
<keyword evidence="1 4" id="KW-0489">Methyltransferase</keyword>
<dbReference type="EMBL" id="MT144588">
    <property type="protein sequence ID" value="QJH93403.1"/>
    <property type="molecule type" value="Genomic_DNA"/>
</dbReference>
<name>A0A6H1Z7I0_9ZZZZ</name>
<dbReference type="PROSITE" id="PS51143">
    <property type="entry name" value="MT_A70"/>
    <property type="match status" value="1"/>
</dbReference>
<gene>
    <name evidence="4" type="ORF">TM448A00064_0012</name>
    <name evidence="5" type="ORF">TM448B00061_0023</name>
</gene>
<evidence type="ECO:0000256" key="2">
    <source>
        <dbReference type="ARBA" id="ARBA00022679"/>
    </source>
</evidence>
<dbReference type="GO" id="GO:0008757">
    <property type="term" value="F:S-adenosylmethionine-dependent methyltransferase activity"/>
    <property type="evidence" value="ECO:0007669"/>
    <property type="project" value="UniProtKB-ARBA"/>
</dbReference>
<proteinExistence type="predicted"/>
<dbReference type="EMBL" id="MT143971">
    <property type="protein sequence ID" value="QJA43833.1"/>
    <property type="molecule type" value="Genomic_DNA"/>
</dbReference>